<evidence type="ECO:0000313" key="2">
    <source>
        <dbReference type="Proteomes" id="UP000609346"/>
    </source>
</evidence>
<evidence type="ECO:0008006" key="3">
    <source>
        <dbReference type="Google" id="ProtNLM"/>
    </source>
</evidence>
<evidence type="ECO:0000313" key="1">
    <source>
        <dbReference type="EMBL" id="MBD3921403.1"/>
    </source>
</evidence>
<reference evidence="1 2" key="1">
    <citation type="submission" date="2020-09" db="EMBL/GenBank/DDBJ databases">
        <title>Paenibacillus sp. strain PR3 16S rRNA gene Genome sequencing and assembly.</title>
        <authorList>
            <person name="Kim J."/>
        </authorList>
    </citation>
    <scope>NUCLEOTIDE SEQUENCE [LARGE SCALE GENOMIC DNA]</scope>
    <source>
        <strain evidence="1 2">PR3</strain>
    </source>
</reference>
<dbReference type="Proteomes" id="UP000609346">
    <property type="component" value="Unassembled WGS sequence"/>
</dbReference>
<proteinExistence type="predicted"/>
<comment type="caution">
    <text evidence="1">The sequence shown here is derived from an EMBL/GenBank/DDBJ whole genome shotgun (WGS) entry which is preliminary data.</text>
</comment>
<accession>A0ABR8MZM5</accession>
<dbReference type="EMBL" id="JACXZA010000006">
    <property type="protein sequence ID" value="MBD3921403.1"/>
    <property type="molecule type" value="Genomic_DNA"/>
</dbReference>
<name>A0ABR8MZM5_9BACL</name>
<organism evidence="1 2">
    <name type="scientific">Paenibacillus terricola</name>
    <dbReference type="NCBI Taxonomy" id="2763503"/>
    <lineage>
        <taxon>Bacteria</taxon>
        <taxon>Bacillati</taxon>
        <taxon>Bacillota</taxon>
        <taxon>Bacilli</taxon>
        <taxon>Bacillales</taxon>
        <taxon>Paenibacillaceae</taxon>
        <taxon>Paenibacillus</taxon>
    </lineage>
</organism>
<sequence length="263" mass="30878">MTSNQNLGYLDKLQAIVELQAMIKGAHMLFDEHYPIAIYEPDNQILIYDFDKDADGYQLVGVEPDTMGLFSGVRAAFPLPCYDNRACVVVSGEVFDSIWEQVIVFHEMVHCYQFNTSELELRANLEIERTSVNTNNYYWELHYPFPYDDENVVALINQLLSKLAVSELDSVFEIRNELRRYLNTEQYEYMVWQEWKEGFARFVENKIKKQLNLEEQHAGSVIPYSRLTFYETGARLIECIINDYPECIRDSKKLFHIMMENGI</sequence>
<gene>
    <name evidence="1" type="ORF">H8B09_21720</name>
</gene>
<dbReference type="RefSeq" id="WP_191205713.1">
    <property type="nucleotide sequence ID" value="NZ_JACXZA010000006.1"/>
</dbReference>
<protein>
    <recommendedName>
        <fullName evidence="3">DUF4932 domain-containing protein</fullName>
    </recommendedName>
</protein>
<keyword evidence="2" id="KW-1185">Reference proteome</keyword>